<dbReference type="PATRIC" id="fig|363754.4.peg.4015"/>
<sequence>MRAERKRRAEVAERDRLAKDAETIRARCKTFSGFVREAWHILEPNTPLKWSWHMACICDHLEAVTFGRITPWLIINVPPGSSKSMIVSVLWQAWEWGPCGKRSNRFLTTSFELENVKRDTRKTRDLVMSEWFQSLWPEVRMKRSAELSFANSDTGTREGVPFASITGKRGDRVVIDDPHSLKGAESDQQRGESVRLFLEGGLNRLNDQQTSAIVVVMQRLHENDLTGALLARDLGFIHIMIPMEFEPERRCVTPLPWQDPRSFDGELMDPVRVPRPAIDVLKSVSFSWAGQYQQRPTAREGGLFKREWFVGQIIEAAPSGTVWVRHWDLAATKKGQGARTAGVKLGRTPDGRYIVGHVIKDRWDGNGVRQVIKSTAEMDGRSVTISLPQDPGQAGKVQAQDFVAAFAGYKVKTEPESGDKFTRAEPFAAQCAAGNVYLLKHEGWNQDYIDELCAFPGAVLKDQVDASSGAFGRLVGARISFFG</sequence>
<accession>N6U745</accession>
<keyword evidence="1" id="KW-1188">Viral release from host cell</keyword>
<reference evidence="3 4" key="1">
    <citation type="journal article" date="2012" name="BMC Genomics">
        <title>Genomic basis of broad host range and environmental adaptability of Rhizobium tropici CIAT 899 and Rhizobium sp. PRF 81 which are used in inoculants for common bean (Phaseolus vulgaris L.).</title>
        <authorList>
            <person name="Ormeno-Orrillo E."/>
            <person name="Menna P."/>
            <person name="Almeida L.G."/>
            <person name="Ollero F.J."/>
            <person name="Nicolas M.F."/>
            <person name="Pains Rodrigues E."/>
            <person name="Shigueyoshi Nakatani A."/>
            <person name="Silva Batista J.S."/>
            <person name="Oliveira Chueire L.M."/>
            <person name="Souza R.C."/>
            <person name="Ribeiro Vasconcelos A.T."/>
            <person name="Megias M."/>
            <person name="Hungria M."/>
            <person name="Martinez-Romero E."/>
        </authorList>
    </citation>
    <scope>NUCLEOTIDE SEQUENCE [LARGE SCALE GENOMIC DNA]</scope>
    <source>
        <strain evidence="3 4">PRF 81</strain>
    </source>
</reference>
<evidence type="ECO:0000313" key="4">
    <source>
        <dbReference type="Proteomes" id="UP000012429"/>
    </source>
</evidence>
<gene>
    <name evidence="3" type="ORF">RHSP_82570</name>
</gene>
<feature type="domain" description="Terminase large subunit gp17-like C-terminal" evidence="2">
    <location>
        <begin position="327"/>
        <end position="468"/>
    </location>
</feature>
<dbReference type="NCBIfam" id="TIGR01630">
    <property type="entry name" value="psiM2_ORF9"/>
    <property type="match status" value="1"/>
</dbReference>
<dbReference type="STRING" id="363754.RHSP_82570"/>
<dbReference type="EMBL" id="AQHN01000072">
    <property type="protein sequence ID" value="ENN86058.1"/>
    <property type="molecule type" value="Genomic_DNA"/>
</dbReference>
<evidence type="ECO:0000259" key="2">
    <source>
        <dbReference type="Pfam" id="PF17289"/>
    </source>
</evidence>
<keyword evidence="4" id="KW-1185">Reference proteome</keyword>
<dbReference type="InterPro" id="IPR035421">
    <property type="entry name" value="Terminase_6C"/>
</dbReference>
<evidence type="ECO:0000256" key="1">
    <source>
        <dbReference type="ARBA" id="ARBA00022612"/>
    </source>
</evidence>
<comment type="caution">
    <text evidence="3">The sequence shown here is derived from an EMBL/GenBank/DDBJ whole genome shotgun (WGS) entry which is preliminary data.</text>
</comment>
<dbReference type="AlphaFoldDB" id="N6U745"/>
<evidence type="ECO:0000313" key="3">
    <source>
        <dbReference type="EMBL" id="ENN86058.1"/>
    </source>
</evidence>
<dbReference type="Pfam" id="PF17289">
    <property type="entry name" value="Terminase_6C"/>
    <property type="match status" value="1"/>
</dbReference>
<protein>
    <recommendedName>
        <fullName evidence="2">Terminase large subunit gp17-like C-terminal domain-containing protein</fullName>
    </recommendedName>
</protein>
<organism evidence="3 4">
    <name type="scientific">Rhizobium freirei PRF 81</name>
    <dbReference type="NCBI Taxonomy" id="363754"/>
    <lineage>
        <taxon>Bacteria</taxon>
        <taxon>Pseudomonadati</taxon>
        <taxon>Pseudomonadota</taxon>
        <taxon>Alphaproteobacteria</taxon>
        <taxon>Hyphomicrobiales</taxon>
        <taxon>Rhizobiaceae</taxon>
        <taxon>Rhizobium/Agrobacterium group</taxon>
        <taxon>Rhizobium</taxon>
    </lineage>
</organism>
<dbReference type="Proteomes" id="UP000012429">
    <property type="component" value="Unassembled WGS sequence"/>
</dbReference>
<proteinExistence type="predicted"/>
<dbReference type="InterPro" id="IPR006517">
    <property type="entry name" value="Phage_terminase_lsu-like_C"/>
</dbReference>
<name>N6U745_9HYPH</name>